<evidence type="ECO:0000256" key="1">
    <source>
        <dbReference type="ARBA" id="ARBA00022527"/>
    </source>
</evidence>
<feature type="domain" description="Histidine kinase/HSP90-like ATPase" evidence="3">
    <location>
        <begin position="67"/>
        <end position="178"/>
    </location>
</feature>
<dbReference type="SUPFAM" id="SSF55874">
    <property type="entry name" value="ATPase domain of HSP90 chaperone/DNA topoisomerase II/histidine kinase"/>
    <property type="match status" value="1"/>
</dbReference>
<protein>
    <recommendedName>
        <fullName evidence="3">Histidine kinase/HSP90-like ATPase domain-containing protein</fullName>
    </recommendedName>
</protein>
<keyword evidence="1" id="KW-0418">Kinase</keyword>
<keyword evidence="5" id="KW-1185">Reference proteome</keyword>
<evidence type="ECO:0000313" key="4">
    <source>
        <dbReference type="EMBL" id="GIF81762.1"/>
    </source>
</evidence>
<dbReference type="PANTHER" id="PTHR35526">
    <property type="entry name" value="ANTI-SIGMA-F FACTOR RSBW-RELATED"/>
    <property type="match status" value="1"/>
</dbReference>
<evidence type="ECO:0000313" key="5">
    <source>
        <dbReference type="Proteomes" id="UP000601223"/>
    </source>
</evidence>
<dbReference type="InterPro" id="IPR003594">
    <property type="entry name" value="HATPase_dom"/>
</dbReference>
<dbReference type="AlphaFoldDB" id="A0A8J3NI30"/>
<gene>
    <name evidence="4" type="ORF">Cba03nite_31110</name>
</gene>
<dbReference type="CDD" id="cd16936">
    <property type="entry name" value="HATPase_RsbW-like"/>
    <property type="match status" value="1"/>
</dbReference>
<evidence type="ECO:0000259" key="3">
    <source>
        <dbReference type="Pfam" id="PF13581"/>
    </source>
</evidence>
<keyword evidence="1" id="KW-0808">Transferase</keyword>
<accession>A0A8J3NI30</accession>
<dbReference type="PANTHER" id="PTHR35526:SF3">
    <property type="entry name" value="ANTI-SIGMA-F FACTOR RSBW"/>
    <property type="match status" value="1"/>
</dbReference>
<dbReference type="Proteomes" id="UP000601223">
    <property type="component" value="Unassembled WGS sequence"/>
</dbReference>
<dbReference type="InterPro" id="IPR050267">
    <property type="entry name" value="Anti-sigma-factor_SerPK"/>
</dbReference>
<sequence>MNPAARIRLGTAGPTRRARRSVFPPGTPGTVSPLRRPEPGEADASGHELPAVTPYQQLLVEGPFSSADLRGIRQRLDELAEHWRMPEPVASALELVATELVVNVVMHAQGDGRMRVAKYPGWLFCQVSDHGEGVARPYTAGWQPPTAEQQSGRGLWIARCFSERLTIDSSPLGTTVTAKLRLDGLPTR</sequence>
<dbReference type="RefSeq" id="WP_203746359.1">
    <property type="nucleotide sequence ID" value="NZ_BONF01000016.1"/>
</dbReference>
<feature type="region of interest" description="Disordered" evidence="2">
    <location>
        <begin position="1"/>
        <end position="47"/>
    </location>
</feature>
<dbReference type="InterPro" id="IPR036890">
    <property type="entry name" value="HATPase_C_sf"/>
</dbReference>
<evidence type="ECO:0000256" key="2">
    <source>
        <dbReference type="SAM" id="MobiDB-lite"/>
    </source>
</evidence>
<comment type="caution">
    <text evidence="4">The sequence shown here is derived from an EMBL/GenBank/DDBJ whole genome shotgun (WGS) entry which is preliminary data.</text>
</comment>
<organism evidence="4 5">
    <name type="scientific">Catellatospora bangladeshensis</name>
    <dbReference type="NCBI Taxonomy" id="310355"/>
    <lineage>
        <taxon>Bacteria</taxon>
        <taxon>Bacillati</taxon>
        <taxon>Actinomycetota</taxon>
        <taxon>Actinomycetes</taxon>
        <taxon>Micromonosporales</taxon>
        <taxon>Micromonosporaceae</taxon>
        <taxon>Catellatospora</taxon>
    </lineage>
</organism>
<dbReference type="GO" id="GO:0004674">
    <property type="term" value="F:protein serine/threonine kinase activity"/>
    <property type="evidence" value="ECO:0007669"/>
    <property type="project" value="UniProtKB-KW"/>
</dbReference>
<name>A0A8J3NI30_9ACTN</name>
<proteinExistence type="predicted"/>
<keyword evidence="1" id="KW-0723">Serine/threonine-protein kinase</keyword>
<dbReference type="EMBL" id="BONF01000016">
    <property type="protein sequence ID" value="GIF81762.1"/>
    <property type="molecule type" value="Genomic_DNA"/>
</dbReference>
<dbReference type="Gene3D" id="3.30.565.10">
    <property type="entry name" value="Histidine kinase-like ATPase, C-terminal domain"/>
    <property type="match status" value="1"/>
</dbReference>
<dbReference type="Pfam" id="PF13581">
    <property type="entry name" value="HATPase_c_2"/>
    <property type="match status" value="1"/>
</dbReference>
<reference evidence="4 5" key="1">
    <citation type="submission" date="2021-01" db="EMBL/GenBank/DDBJ databases">
        <title>Whole genome shotgun sequence of Catellatospora bangladeshensis NBRC 107357.</title>
        <authorList>
            <person name="Komaki H."/>
            <person name="Tamura T."/>
        </authorList>
    </citation>
    <scope>NUCLEOTIDE SEQUENCE [LARGE SCALE GENOMIC DNA]</scope>
    <source>
        <strain evidence="4 5">NBRC 107357</strain>
    </source>
</reference>